<feature type="repeat" description="PPR" evidence="3">
    <location>
        <begin position="541"/>
        <end position="575"/>
    </location>
</feature>
<reference evidence="4 5" key="1">
    <citation type="submission" date="2024-02" db="EMBL/GenBank/DDBJ databases">
        <authorList>
            <person name="Vignale AGUSTIN F."/>
            <person name="Sosa J E."/>
            <person name="Modenutti C."/>
        </authorList>
    </citation>
    <scope>NUCLEOTIDE SEQUENCE [LARGE SCALE GENOMIC DNA]</scope>
</reference>
<dbReference type="Gene3D" id="1.25.40.10">
    <property type="entry name" value="Tetratricopeptide repeat domain"/>
    <property type="match status" value="5"/>
</dbReference>
<dbReference type="PANTHER" id="PTHR47938">
    <property type="entry name" value="RESPIRATORY COMPLEX I CHAPERONE (CIA84), PUTATIVE (AFU_ORTHOLOGUE AFUA_2G06020)-RELATED"/>
    <property type="match status" value="1"/>
</dbReference>
<feature type="repeat" description="PPR" evidence="3">
    <location>
        <begin position="401"/>
        <end position="435"/>
    </location>
</feature>
<evidence type="ECO:0000256" key="1">
    <source>
        <dbReference type="ARBA" id="ARBA00007626"/>
    </source>
</evidence>
<feature type="repeat" description="PPR" evidence="3">
    <location>
        <begin position="191"/>
        <end position="225"/>
    </location>
</feature>
<comment type="similarity">
    <text evidence="1">Belongs to the PPR family. P subfamily.</text>
</comment>
<dbReference type="Proteomes" id="UP001642360">
    <property type="component" value="Unassembled WGS sequence"/>
</dbReference>
<feature type="repeat" description="PPR" evidence="3">
    <location>
        <begin position="851"/>
        <end position="885"/>
    </location>
</feature>
<dbReference type="Pfam" id="PF01535">
    <property type="entry name" value="PPR"/>
    <property type="match status" value="5"/>
</dbReference>
<dbReference type="NCBIfam" id="TIGR00756">
    <property type="entry name" value="PPR"/>
    <property type="match status" value="6"/>
</dbReference>
<dbReference type="PROSITE" id="PS51375">
    <property type="entry name" value="PPR"/>
    <property type="match status" value="10"/>
</dbReference>
<dbReference type="EMBL" id="CAUOFW020005568">
    <property type="protein sequence ID" value="CAK9170756.1"/>
    <property type="molecule type" value="Genomic_DNA"/>
</dbReference>
<evidence type="ECO:0000256" key="2">
    <source>
        <dbReference type="ARBA" id="ARBA00022737"/>
    </source>
</evidence>
<sequence length="893" mass="102283">MTGKTATTNHRKMITVRSVKNSGAFFSLLPIFTVTTTTTNHTIFLFYSTTPTSSYSSSYKFLPPSSTTLSPSIPGTPQLQASDVVLSFKEWFKTSSCALLSQIYKILAAQDESALCRLKLRLCEALVLEVLNYGKDVLSCLKFFDWAGRQPGFYHTRSTFNAIFKILSREKLMSIMVGFLENYMKQRYVHRVRFYNTLVMGYAIAGKPEYALQLFGRMRFQGIDLDGFSYHVLLNALVEDGYFDAVEMVAKQIRIRNFESDITCSILVKSFCKQQELDRAEEYLRGVVGNGLALNGHVVGVVVDALCKNNQFEKAGKLVEEFRKMGIVPMEHAYGVWIRRLVQAGKLDGALEFLKCKKLVDGYVPDVFKYNMLICRLLRENRLEEVCDLLIEMKDLQIVPDNVTMNAALCFFCKAGMEDVALELYDSRAEFGLSPNYMAYNYLINTLCGDESVDVAFRVLRDSIEHCYFPRRKTFSILVNALCRAEKLEKMNEMFLVALERNFMPSDSTYDKFISALCRARRVEDGYLLHGQLNGLNKVSSKSTYFNLINGFNMSGRGDIAARLLIEMQEKGHNPTKKLFRAVIYSLSEMENPEKQFLRLLEMQLSHHEPNPMVYNLFIDGAGHAKKPELAREVYEMMKRSDIEPNLSSDILVLQSYLKSEKIADALNFFHDLSRRRKIGRKLYNTIIVGLCKANKPHYAADILLEMRTNHLKPSLECYEVLVQLLCAHQEYYMVVNLVEDLINIGRPVSSFIGNVLLLHSLKTEELFGAWARSIDVHNLTPSSLMLGELIGAFSGCKAGKDIEIIGELIERCFPLDIYTYNMLLRRLCMSDMDHACKFFKKLCEKGYEPNRWTYDTLVHGFFRHGRTTEARRWMDEMFGRGFDLTDATKKFT</sequence>
<gene>
    <name evidence="4" type="ORF">ILEXP_LOCUS40255</name>
</gene>
<comment type="caution">
    <text evidence="4">The sequence shown here is derived from an EMBL/GenBank/DDBJ whole genome shotgun (WGS) entry which is preliminary data.</text>
</comment>
<keyword evidence="2" id="KW-0677">Repeat</keyword>
<feature type="repeat" description="PPR" evidence="3">
    <location>
        <begin position="471"/>
        <end position="505"/>
    </location>
</feature>
<keyword evidence="5" id="KW-1185">Reference proteome</keyword>
<accession>A0ABC8TP63</accession>
<evidence type="ECO:0000313" key="4">
    <source>
        <dbReference type="EMBL" id="CAK9170756.1"/>
    </source>
</evidence>
<organism evidence="4 5">
    <name type="scientific">Ilex paraguariensis</name>
    <name type="common">yerba mate</name>
    <dbReference type="NCBI Taxonomy" id="185542"/>
    <lineage>
        <taxon>Eukaryota</taxon>
        <taxon>Viridiplantae</taxon>
        <taxon>Streptophyta</taxon>
        <taxon>Embryophyta</taxon>
        <taxon>Tracheophyta</taxon>
        <taxon>Spermatophyta</taxon>
        <taxon>Magnoliopsida</taxon>
        <taxon>eudicotyledons</taxon>
        <taxon>Gunneridae</taxon>
        <taxon>Pentapetalae</taxon>
        <taxon>asterids</taxon>
        <taxon>campanulids</taxon>
        <taxon>Aquifoliales</taxon>
        <taxon>Aquifoliaceae</taxon>
        <taxon>Ilex</taxon>
    </lineage>
</organism>
<feature type="repeat" description="PPR" evidence="3">
    <location>
        <begin position="611"/>
        <end position="645"/>
    </location>
</feature>
<dbReference type="InterPro" id="IPR002885">
    <property type="entry name" value="PPR_rpt"/>
</dbReference>
<dbReference type="InterPro" id="IPR011990">
    <property type="entry name" value="TPR-like_helical_dom_sf"/>
</dbReference>
<dbReference type="Pfam" id="PF13041">
    <property type="entry name" value="PPR_2"/>
    <property type="match status" value="3"/>
</dbReference>
<evidence type="ECO:0008006" key="6">
    <source>
        <dbReference type="Google" id="ProtNLM"/>
    </source>
</evidence>
<dbReference type="PANTHER" id="PTHR47938:SF19">
    <property type="entry name" value="OS02G0127600 PROTEIN"/>
    <property type="match status" value="1"/>
</dbReference>
<name>A0ABC8TP63_9AQUA</name>
<feature type="repeat" description="PPR" evidence="3">
    <location>
        <begin position="366"/>
        <end position="400"/>
    </location>
</feature>
<evidence type="ECO:0000313" key="5">
    <source>
        <dbReference type="Proteomes" id="UP001642360"/>
    </source>
</evidence>
<evidence type="ECO:0000256" key="3">
    <source>
        <dbReference type="PROSITE-ProRule" id="PRU00708"/>
    </source>
</evidence>
<feature type="repeat" description="PPR" evidence="3">
    <location>
        <begin position="295"/>
        <end position="329"/>
    </location>
</feature>
<feature type="repeat" description="PPR" evidence="3">
    <location>
        <begin position="817"/>
        <end position="850"/>
    </location>
</feature>
<protein>
    <recommendedName>
        <fullName evidence="6">Pentatricopeptide repeat-containing protein</fullName>
    </recommendedName>
</protein>
<proteinExistence type="inferred from homology"/>
<dbReference type="AlphaFoldDB" id="A0ABC8TP63"/>
<feature type="repeat" description="PPR" evidence="3">
    <location>
        <begin position="680"/>
        <end position="714"/>
    </location>
</feature>